<evidence type="ECO:0000256" key="11">
    <source>
        <dbReference type="ARBA" id="ARBA00023136"/>
    </source>
</evidence>
<dbReference type="GO" id="GO:0008532">
    <property type="term" value="F:N-acetyllactosaminide beta-1,3-N-acetylglucosaminyltransferase activity"/>
    <property type="evidence" value="ECO:0007669"/>
    <property type="project" value="UniProtKB-EC"/>
</dbReference>
<evidence type="ECO:0000256" key="8">
    <source>
        <dbReference type="ARBA" id="ARBA00022968"/>
    </source>
</evidence>
<evidence type="ECO:0000256" key="5">
    <source>
        <dbReference type="ARBA" id="ARBA00022676"/>
    </source>
</evidence>
<evidence type="ECO:0000256" key="14">
    <source>
        <dbReference type="ARBA" id="ARBA00050470"/>
    </source>
</evidence>
<keyword evidence="13" id="KW-0464">Manganese</keyword>
<evidence type="ECO:0000256" key="7">
    <source>
        <dbReference type="ARBA" id="ARBA00022692"/>
    </source>
</evidence>
<evidence type="ECO:0000256" key="4">
    <source>
        <dbReference type="ARBA" id="ARBA00008661"/>
    </source>
</evidence>
<dbReference type="PANTHER" id="PTHR11214:SF87">
    <property type="entry name" value="UDP-GLCNAC:BETAGAL BETA-1,3-N-ACETYLGLUCOSAMINYLTRANSFERASE 8"/>
    <property type="match status" value="1"/>
</dbReference>
<dbReference type="FunFam" id="3.90.550.50:FF:000010">
    <property type="entry name" value="Hexosyltransferase"/>
    <property type="match status" value="1"/>
</dbReference>
<dbReference type="PANTHER" id="PTHR11214">
    <property type="entry name" value="BETA-1,3-N-ACETYLGLUCOSAMINYLTRANSFERASE"/>
    <property type="match status" value="1"/>
</dbReference>
<evidence type="ECO:0000256" key="2">
    <source>
        <dbReference type="ARBA" id="ARBA00004323"/>
    </source>
</evidence>
<comment type="cofactor">
    <cofactor evidence="1">
        <name>Mn(2+)</name>
        <dbReference type="ChEBI" id="CHEBI:29035"/>
    </cofactor>
</comment>
<evidence type="ECO:0000256" key="12">
    <source>
        <dbReference type="ARBA" id="ARBA00023180"/>
    </source>
</evidence>
<keyword evidence="9 16" id="KW-1133">Transmembrane helix</keyword>
<evidence type="ECO:0000256" key="6">
    <source>
        <dbReference type="ARBA" id="ARBA00022679"/>
    </source>
</evidence>
<dbReference type="GO" id="GO:0000139">
    <property type="term" value="C:Golgi membrane"/>
    <property type="evidence" value="ECO:0007669"/>
    <property type="project" value="UniProtKB-SubCell"/>
</dbReference>
<dbReference type="GO" id="GO:0006493">
    <property type="term" value="P:protein O-linked glycosylation"/>
    <property type="evidence" value="ECO:0007669"/>
    <property type="project" value="TreeGrafter"/>
</dbReference>
<comment type="subcellular location">
    <subcellularLocation>
        <location evidence="2 16">Golgi apparatus membrane</location>
        <topology evidence="2 16">Single-pass type II membrane protein</topology>
    </subcellularLocation>
</comment>
<evidence type="ECO:0000256" key="15">
    <source>
        <dbReference type="ARBA" id="ARBA00065824"/>
    </source>
</evidence>
<dbReference type="Pfam" id="PF01762">
    <property type="entry name" value="Galactosyl_T"/>
    <property type="match status" value="1"/>
</dbReference>
<name>A0A9Q1IK41_SYNKA</name>
<proteinExistence type="inferred from homology"/>
<evidence type="ECO:0000256" key="10">
    <source>
        <dbReference type="ARBA" id="ARBA00023034"/>
    </source>
</evidence>
<dbReference type="GO" id="GO:0030311">
    <property type="term" value="P:poly-N-acetyllactosamine biosynthetic process"/>
    <property type="evidence" value="ECO:0007669"/>
    <property type="project" value="TreeGrafter"/>
</dbReference>
<accession>A0A9Q1IK41</accession>
<evidence type="ECO:0000313" key="17">
    <source>
        <dbReference type="EMBL" id="KAJ8342404.1"/>
    </source>
</evidence>
<keyword evidence="18" id="KW-1185">Reference proteome</keyword>
<dbReference type="AlphaFoldDB" id="A0A9Q1IK41"/>
<keyword evidence="12" id="KW-0325">Glycoprotein</keyword>
<dbReference type="EC" id="2.4.1.-" evidence="16"/>
<keyword evidence="10 16" id="KW-0333">Golgi apparatus</keyword>
<protein>
    <recommendedName>
        <fullName evidence="16">Hexosyltransferase</fullName>
        <ecNumber evidence="16">2.4.1.-</ecNumber>
    </recommendedName>
</protein>
<evidence type="ECO:0000256" key="1">
    <source>
        <dbReference type="ARBA" id="ARBA00001936"/>
    </source>
</evidence>
<keyword evidence="7 16" id="KW-0812">Transmembrane</keyword>
<keyword evidence="11 16" id="KW-0472">Membrane</keyword>
<comment type="similarity">
    <text evidence="4 16">Belongs to the glycosyltransferase 31 family.</text>
</comment>
<sequence>MKITRSTEELKVVLLQTADHTHSLPHLFHTPFESTLTMVPRRFKRNSVMVSVAFTCSLILICILSSFKMEHSSTKAQAAQAKREIELETNAIPKVNPVVPAEKKNASSLEPRKELKLIEISGAFRQAIPQNGGYWNRKQHSLFKQLDSGVRPEGNATEPNRTLCSPASSELLHTNVQDFDSYPPLYQDFLRGMHCRDPSILIDQPNKCSGTDGDGQPFLLFAIKSLPRNFEQRQALRETWGREVTYDGGLKVRTVFLLGTSSPADPDLGQLLHFEARHYGDVLQWDFRDTFYNLTLKENAFLGWALRRCAGASFIFKGDDDVFVNPWAMIDYLRSLEPGKASRLYAGQIVYKASPFRDTKSKYYVPQTFYEGPYPSYAGGGGFLFSGSLVRPLHQLSRHIAHFPIDDVYTGMCFQALGVTPVAHPGFQTFDIREQDRENACAHKGLLLVHKRTPQQVLRLWRYMLSPLLTC</sequence>
<dbReference type="OrthoDB" id="5957813at2759"/>
<dbReference type="EMBL" id="JAINUF010000014">
    <property type="protein sequence ID" value="KAJ8342404.1"/>
    <property type="molecule type" value="Genomic_DNA"/>
</dbReference>
<comment type="catalytic activity">
    <reaction evidence="14">
        <text>a beta-D-galactosyl-(1-&gt;4)-N-acetyl-beta-D-glucosaminyl derivative + UDP-N-acetyl-alpha-D-glucosamine = an N-acetyl-beta-D-glucosaminyl-(1-&gt;3)-beta-D-galactosyl-(1-&gt;4)-N-acetyl-beta-D-glucosaminyl derivative + UDP + H(+)</text>
        <dbReference type="Rhea" id="RHEA:14389"/>
        <dbReference type="ChEBI" id="CHEBI:15378"/>
        <dbReference type="ChEBI" id="CHEBI:57705"/>
        <dbReference type="ChEBI" id="CHEBI:58223"/>
        <dbReference type="ChEBI" id="CHEBI:133507"/>
        <dbReference type="ChEBI" id="CHEBI:134090"/>
        <dbReference type="EC" id="2.4.1.149"/>
    </reaction>
</comment>
<dbReference type="Proteomes" id="UP001152622">
    <property type="component" value="Chromosome 14"/>
</dbReference>
<gene>
    <name evidence="17" type="ORF">SKAU_G00323320</name>
</gene>
<dbReference type="InterPro" id="IPR002659">
    <property type="entry name" value="Glyco_trans_31"/>
</dbReference>
<evidence type="ECO:0000256" key="9">
    <source>
        <dbReference type="ARBA" id="ARBA00022989"/>
    </source>
</evidence>
<evidence type="ECO:0000256" key="16">
    <source>
        <dbReference type="RuleBase" id="RU363063"/>
    </source>
</evidence>
<feature type="transmembrane region" description="Helical" evidence="16">
    <location>
        <begin position="48"/>
        <end position="67"/>
    </location>
</feature>
<evidence type="ECO:0000256" key="13">
    <source>
        <dbReference type="ARBA" id="ARBA00023211"/>
    </source>
</evidence>
<comment type="pathway">
    <text evidence="3">Protein modification; protein glycosylation.</text>
</comment>
<dbReference type="GO" id="GO:0016262">
    <property type="term" value="F:protein N-acetylglucosaminyltransferase activity"/>
    <property type="evidence" value="ECO:0007669"/>
    <property type="project" value="TreeGrafter"/>
</dbReference>
<reference evidence="17" key="1">
    <citation type="journal article" date="2023" name="Science">
        <title>Genome structures resolve the early diversification of teleost fishes.</title>
        <authorList>
            <person name="Parey E."/>
            <person name="Louis A."/>
            <person name="Montfort J."/>
            <person name="Bouchez O."/>
            <person name="Roques C."/>
            <person name="Iampietro C."/>
            <person name="Lluch J."/>
            <person name="Castinel A."/>
            <person name="Donnadieu C."/>
            <person name="Desvignes T."/>
            <person name="Floi Bucao C."/>
            <person name="Jouanno E."/>
            <person name="Wen M."/>
            <person name="Mejri S."/>
            <person name="Dirks R."/>
            <person name="Jansen H."/>
            <person name="Henkel C."/>
            <person name="Chen W.J."/>
            <person name="Zahm M."/>
            <person name="Cabau C."/>
            <person name="Klopp C."/>
            <person name="Thompson A.W."/>
            <person name="Robinson-Rechavi M."/>
            <person name="Braasch I."/>
            <person name="Lecointre G."/>
            <person name="Bobe J."/>
            <person name="Postlethwait J.H."/>
            <person name="Berthelot C."/>
            <person name="Roest Crollius H."/>
            <person name="Guiguen Y."/>
        </authorList>
    </citation>
    <scope>NUCLEOTIDE SEQUENCE</scope>
    <source>
        <strain evidence="17">WJC10195</strain>
    </source>
</reference>
<keyword evidence="5 16" id="KW-0328">Glycosyltransferase</keyword>
<evidence type="ECO:0000313" key="18">
    <source>
        <dbReference type="Proteomes" id="UP001152622"/>
    </source>
</evidence>
<comment type="subunit">
    <text evidence="15">Interacts with B3GNT8; this interaction greatly increases B3GNT2 catalytic activity, independently of B3GNT8 enzymatic activity.</text>
</comment>
<dbReference type="Gene3D" id="3.90.550.50">
    <property type="match status" value="1"/>
</dbReference>
<keyword evidence="8 16" id="KW-0735">Signal-anchor</keyword>
<comment type="caution">
    <text evidence="17">The sequence shown here is derived from an EMBL/GenBank/DDBJ whole genome shotgun (WGS) entry which is preliminary data.</text>
</comment>
<evidence type="ECO:0000256" key="3">
    <source>
        <dbReference type="ARBA" id="ARBA00004922"/>
    </source>
</evidence>
<organism evidence="17 18">
    <name type="scientific">Synaphobranchus kaupii</name>
    <name type="common">Kaup's arrowtooth eel</name>
    <dbReference type="NCBI Taxonomy" id="118154"/>
    <lineage>
        <taxon>Eukaryota</taxon>
        <taxon>Metazoa</taxon>
        <taxon>Chordata</taxon>
        <taxon>Craniata</taxon>
        <taxon>Vertebrata</taxon>
        <taxon>Euteleostomi</taxon>
        <taxon>Actinopterygii</taxon>
        <taxon>Neopterygii</taxon>
        <taxon>Teleostei</taxon>
        <taxon>Anguilliformes</taxon>
        <taxon>Synaphobranchidae</taxon>
        <taxon>Synaphobranchus</taxon>
    </lineage>
</organism>
<keyword evidence="6" id="KW-0808">Transferase</keyword>